<dbReference type="KEGG" id="fpu:FPSE_11259"/>
<organism evidence="1 2">
    <name type="scientific">Fusarium pseudograminearum (strain CS3096)</name>
    <name type="common">Wheat and barley crown-rot fungus</name>
    <dbReference type="NCBI Taxonomy" id="1028729"/>
    <lineage>
        <taxon>Eukaryota</taxon>
        <taxon>Fungi</taxon>
        <taxon>Dikarya</taxon>
        <taxon>Ascomycota</taxon>
        <taxon>Pezizomycotina</taxon>
        <taxon>Sordariomycetes</taxon>
        <taxon>Hypocreomycetidae</taxon>
        <taxon>Hypocreales</taxon>
        <taxon>Nectriaceae</taxon>
        <taxon>Fusarium</taxon>
    </lineage>
</organism>
<feature type="non-terminal residue" evidence="1">
    <location>
        <position position="1"/>
    </location>
</feature>
<dbReference type="EMBL" id="AFNW01000431">
    <property type="protein sequence ID" value="EKJ68563.1"/>
    <property type="molecule type" value="Genomic_DNA"/>
</dbReference>
<dbReference type="Proteomes" id="UP000007978">
    <property type="component" value="Unassembled WGS sequence"/>
</dbReference>
<protein>
    <submittedName>
        <fullName evidence="1">Uncharacterized protein</fullName>
    </submittedName>
</protein>
<reference evidence="1 2" key="1">
    <citation type="journal article" date="2012" name="PLoS Pathog.">
        <title>Comparative pathogenomics reveals horizontally acquired novel virulence genes in fungi infecting cereal hosts.</title>
        <authorList>
            <person name="Gardiner D.M."/>
            <person name="McDonald M.C."/>
            <person name="Covarelli L."/>
            <person name="Solomon P.S."/>
            <person name="Rusu A.G."/>
            <person name="Marshall M."/>
            <person name="Kazan K."/>
            <person name="Chakraborty S."/>
            <person name="McDonald B.A."/>
            <person name="Manners J.M."/>
        </authorList>
    </citation>
    <scope>NUCLEOTIDE SEQUENCE [LARGE SCALE GENOMIC DNA]</scope>
    <source>
        <strain evidence="1 2">CS3096</strain>
    </source>
</reference>
<keyword evidence="2" id="KW-1185">Reference proteome</keyword>
<proteinExistence type="predicted"/>
<gene>
    <name evidence="1" type="ORF">FPSE_11259</name>
</gene>
<comment type="caution">
    <text evidence="1">The sequence shown here is derived from an EMBL/GenBank/DDBJ whole genome shotgun (WGS) entry which is preliminary data.</text>
</comment>
<dbReference type="HOGENOM" id="CLU_3401296_0_0_1"/>
<dbReference type="AlphaFoldDB" id="K3V9A3"/>
<dbReference type="RefSeq" id="XP_009262651.1">
    <property type="nucleotide sequence ID" value="XM_009264376.1"/>
</dbReference>
<evidence type="ECO:0000313" key="2">
    <source>
        <dbReference type="Proteomes" id="UP000007978"/>
    </source>
</evidence>
<accession>K3V9A3</accession>
<name>K3V9A3_FUSPC</name>
<evidence type="ECO:0000313" key="1">
    <source>
        <dbReference type="EMBL" id="EKJ68563.1"/>
    </source>
</evidence>
<dbReference type="GeneID" id="20369876"/>
<sequence>SIYLLTILYYKYYYNKNYKFKGSIIKGKNNI</sequence>